<evidence type="ECO:0000256" key="1">
    <source>
        <dbReference type="ARBA" id="ARBA00001968"/>
    </source>
</evidence>
<comment type="similarity">
    <text evidence="3">Belongs to the HARBI1 family.</text>
</comment>
<organism evidence="9 10">
    <name type="scientific">Anopheles epiroticus</name>
    <dbReference type="NCBI Taxonomy" id="199890"/>
    <lineage>
        <taxon>Eukaryota</taxon>
        <taxon>Metazoa</taxon>
        <taxon>Ecdysozoa</taxon>
        <taxon>Arthropoda</taxon>
        <taxon>Hexapoda</taxon>
        <taxon>Insecta</taxon>
        <taxon>Pterygota</taxon>
        <taxon>Neoptera</taxon>
        <taxon>Endopterygota</taxon>
        <taxon>Diptera</taxon>
        <taxon>Nematocera</taxon>
        <taxon>Culicoidea</taxon>
        <taxon>Culicidae</taxon>
        <taxon>Anophelinae</taxon>
        <taxon>Anopheles</taxon>
    </lineage>
</organism>
<protein>
    <recommendedName>
        <fullName evidence="8">DDE Tnp4 domain-containing protein</fullName>
    </recommendedName>
</protein>
<comment type="subcellular location">
    <subcellularLocation>
        <location evidence="2">Nucleus</location>
    </subcellularLocation>
</comment>
<dbReference type="GO" id="GO:0046872">
    <property type="term" value="F:metal ion binding"/>
    <property type="evidence" value="ECO:0007669"/>
    <property type="project" value="UniProtKB-KW"/>
</dbReference>
<dbReference type="Pfam" id="PF13359">
    <property type="entry name" value="DDE_Tnp_4"/>
    <property type="match status" value="2"/>
</dbReference>
<dbReference type="GO" id="GO:0005634">
    <property type="term" value="C:nucleus"/>
    <property type="evidence" value="ECO:0007669"/>
    <property type="project" value="UniProtKB-SubCell"/>
</dbReference>
<dbReference type="PANTHER" id="PTHR22930:SF289">
    <property type="entry name" value="DDE TNP4 DOMAIN-CONTAINING PROTEIN-RELATED"/>
    <property type="match status" value="1"/>
</dbReference>
<accession>A0A182PWL0</accession>
<reference evidence="9" key="2">
    <citation type="submission" date="2020-05" db="UniProtKB">
        <authorList>
            <consortium name="EnsemblMetazoa"/>
        </authorList>
    </citation>
    <scope>IDENTIFICATION</scope>
    <source>
        <strain evidence="9">Epiroticus2</strain>
    </source>
</reference>
<dbReference type="Proteomes" id="UP000075885">
    <property type="component" value="Unassembled WGS sequence"/>
</dbReference>
<dbReference type="InterPro" id="IPR027806">
    <property type="entry name" value="HARBI1_dom"/>
</dbReference>
<keyword evidence="10" id="KW-1185">Reference proteome</keyword>
<dbReference type="GO" id="GO:0004518">
    <property type="term" value="F:nuclease activity"/>
    <property type="evidence" value="ECO:0007669"/>
    <property type="project" value="UniProtKB-KW"/>
</dbReference>
<evidence type="ECO:0000256" key="6">
    <source>
        <dbReference type="ARBA" id="ARBA00022801"/>
    </source>
</evidence>
<dbReference type="STRING" id="199890.A0A182PWL0"/>
<keyword evidence="6" id="KW-0378">Hydrolase</keyword>
<evidence type="ECO:0000256" key="7">
    <source>
        <dbReference type="ARBA" id="ARBA00023242"/>
    </source>
</evidence>
<evidence type="ECO:0000256" key="2">
    <source>
        <dbReference type="ARBA" id="ARBA00004123"/>
    </source>
</evidence>
<dbReference type="InterPro" id="IPR045249">
    <property type="entry name" value="HARBI1-like"/>
</dbReference>
<keyword evidence="4" id="KW-0540">Nuclease</keyword>
<evidence type="ECO:0000313" key="9">
    <source>
        <dbReference type="EnsemblMetazoa" id="AEPI011347-PA"/>
    </source>
</evidence>
<comment type="cofactor">
    <cofactor evidence="1">
        <name>a divalent metal cation</name>
        <dbReference type="ChEBI" id="CHEBI:60240"/>
    </cofactor>
</comment>
<dbReference type="VEuPathDB" id="VectorBase:AEPI011347"/>
<sequence length="289" mass="32534">MFVDILEEITPRFPPIRGHGLSVKEMLAATLRFMAEGSYQHGVGTDFSVAIAQPTFSILFDKTLKILVEVLCGKWISLEMAPEEQQDARLHFYAKSGIPGIVMSVDGTHIKNIAPVQDRDQHHNRKGFYSLNGPLACDHKMTIRFVDATYSGANHDSHIWNVQDSFTQHGVGTDFSVAIAQPTFSIVFDKTLKILEEVLCGKWISLEMAPEEQQEARLHFYAKSGIPGIVMSVDGTHIKIIAPVHDRDQHYNRKGFYSLNALLVCDHKMTIRFVDARYSGANHDSHIWN</sequence>
<evidence type="ECO:0000256" key="5">
    <source>
        <dbReference type="ARBA" id="ARBA00022723"/>
    </source>
</evidence>
<dbReference type="PANTHER" id="PTHR22930">
    <property type="match status" value="1"/>
</dbReference>
<evidence type="ECO:0000256" key="4">
    <source>
        <dbReference type="ARBA" id="ARBA00022722"/>
    </source>
</evidence>
<proteinExistence type="inferred from homology"/>
<dbReference type="EnsemblMetazoa" id="AEPI011347-RA">
    <property type="protein sequence ID" value="AEPI011347-PA"/>
    <property type="gene ID" value="AEPI011347"/>
</dbReference>
<feature type="domain" description="DDE Tnp4" evidence="8">
    <location>
        <begin position="105"/>
        <end position="170"/>
    </location>
</feature>
<evidence type="ECO:0000313" key="10">
    <source>
        <dbReference type="Proteomes" id="UP000075885"/>
    </source>
</evidence>
<feature type="domain" description="DDE Tnp4" evidence="8">
    <location>
        <begin position="233"/>
        <end position="289"/>
    </location>
</feature>
<keyword evidence="7" id="KW-0539">Nucleus</keyword>
<dbReference type="AlphaFoldDB" id="A0A182PWL0"/>
<reference evidence="10" key="1">
    <citation type="submission" date="2013-03" db="EMBL/GenBank/DDBJ databases">
        <title>The Genome Sequence of Anopheles epiroticus epiroticus2.</title>
        <authorList>
            <consortium name="The Broad Institute Genomics Platform"/>
            <person name="Neafsey D.E."/>
            <person name="Howell P."/>
            <person name="Walker B."/>
            <person name="Young S.K."/>
            <person name="Zeng Q."/>
            <person name="Gargeya S."/>
            <person name="Fitzgerald M."/>
            <person name="Haas B."/>
            <person name="Abouelleil A."/>
            <person name="Allen A.W."/>
            <person name="Alvarado L."/>
            <person name="Arachchi H.M."/>
            <person name="Berlin A.M."/>
            <person name="Chapman S.B."/>
            <person name="Gainer-Dewar J."/>
            <person name="Goldberg J."/>
            <person name="Griggs A."/>
            <person name="Gujja S."/>
            <person name="Hansen M."/>
            <person name="Howarth C."/>
            <person name="Imamovic A."/>
            <person name="Ireland A."/>
            <person name="Larimer J."/>
            <person name="McCowan C."/>
            <person name="Murphy C."/>
            <person name="Pearson M."/>
            <person name="Poon T.W."/>
            <person name="Priest M."/>
            <person name="Roberts A."/>
            <person name="Saif S."/>
            <person name="Shea T."/>
            <person name="Sisk P."/>
            <person name="Sykes S."/>
            <person name="Wortman J."/>
            <person name="Nusbaum C."/>
            <person name="Birren B."/>
        </authorList>
    </citation>
    <scope>NUCLEOTIDE SEQUENCE [LARGE SCALE GENOMIC DNA]</scope>
    <source>
        <strain evidence="10">Epiroticus2</strain>
    </source>
</reference>
<evidence type="ECO:0000256" key="3">
    <source>
        <dbReference type="ARBA" id="ARBA00006958"/>
    </source>
</evidence>
<keyword evidence="5" id="KW-0479">Metal-binding</keyword>
<name>A0A182PWL0_9DIPT</name>
<dbReference type="GO" id="GO:0016787">
    <property type="term" value="F:hydrolase activity"/>
    <property type="evidence" value="ECO:0007669"/>
    <property type="project" value="UniProtKB-KW"/>
</dbReference>
<evidence type="ECO:0000259" key="8">
    <source>
        <dbReference type="Pfam" id="PF13359"/>
    </source>
</evidence>